<keyword evidence="2" id="KW-1185">Reference proteome</keyword>
<name>A0A0D5LTE6_MAREN</name>
<evidence type="ECO:0000313" key="1">
    <source>
        <dbReference type="EMBL" id="AJY47032.1"/>
    </source>
</evidence>
<dbReference type="PATRIC" id="fig|1486262.3.peg.3573"/>
<dbReference type="Proteomes" id="UP000032611">
    <property type="component" value="Chromosome"/>
</dbReference>
<accession>A0A0D5LTE6</accession>
<gene>
    <name evidence="1" type="ORF">TM49_17270</name>
</gene>
<proteinExistence type="predicted"/>
<protein>
    <submittedName>
        <fullName evidence="1">Uncharacterized protein</fullName>
    </submittedName>
</protein>
<dbReference type="EMBL" id="CP010803">
    <property type="protein sequence ID" value="AJY47032.1"/>
    <property type="molecule type" value="Genomic_DNA"/>
</dbReference>
<dbReference type="HOGENOM" id="CLU_2465376_0_0_5"/>
<dbReference type="KEGG" id="mey:TM49_17270"/>
<dbReference type="STRING" id="1486262.TM49_17270"/>
<sequence length="88" mass="9447">MPSLTIGLSLAANRPPGRRRWWASAAFPVTDIDTGLTLGPAAILDFGGNRYAITEGWWELPAYAAVNTNGIGKPPAAILDFSSDRYAR</sequence>
<dbReference type="AlphaFoldDB" id="A0A0D5LTE6"/>
<reference evidence="1 2" key="1">
    <citation type="journal article" date="2015" name="Genome Announc.">
        <title>Complete genome sequence of Martelella endophytica YC6887, which has antifungal activity associated with a halophyte.</title>
        <authorList>
            <person name="Khan A."/>
            <person name="Khan H."/>
            <person name="Chung E.J."/>
            <person name="Hossain M.T."/>
            <person name="Chung Y.R."/>
        </authorList>
    </citation>
    <scope>NUCLEOTIDE SEQUENCE [LARGE SCALE GENOMIC DNA]</scope>
    <source>
        <strain evidence="1">YC6887</strain>
    </source>
</reference>
<dbReference type="RefSeq" id="WP_045683092.1">
    <property type="nucleotide sequence ID" value="NZ_CP010803.1"/>
</dbReference>
<dbReference type="OrthoDB" id="7916273at2"/>
<evidence type="ECO:0000313" key="2">
    <source>
        <dbReference type="Proteomes" id="UP000032611"/>
    </source>
</evidence>
<organism evidence="1 2">
    <name type="scientific">Martelella endophytica</name>
    <dbReference type="NCBI Taxonomy" id="1486262"/>
    <lineage>
        <taxon>Bacteria</taxon>
        <taxon>Pseudomonadati</taxon>
        <taxon>Pseudomonadota</taxon>
        <taxon>Alphaproteobacteria</taxon>
        <taxon>Hyphomicrobiales</taxon>
        <taxon>Aurantimonadaceae</taxon>
        <taxon>Martelella</taxon>
    </lineage>
</organism>